<gene>
    <name evidence="2" type="ORF">Mal52_22140</name>
</gene>
<keyword evidence="1" id="KW-0812">Transmembrane</keyword>
<sequence length="116" mass="12889">MQLSLIRFPYYYVLEFGLLGTALVAGFFARKHGELGTIRSWLGLGLVALALAGAIADYFLVYRPLEKMMTDRTLDGAFRSLHEASKHGNSTIVVVVVIAALVINWPSRAHRRTKIV</sequence>
<keyword evidence="3" id="KW-1185">Reference proteome</keyword>
<organism evidence="2 3">
    <name type="scientific">Symmachiella dynata</name>
    <dbReference type="NCBI Taxonomy" id="2527995"/>
    <lineage>
        <taxon>Bacteria</taxon>
        <taxon>Pseudomonadati</taxon>
        <taxon>Planctomycetota</taxon>
        <taxon>Planctomycetia</taxon>
        <taxon>Planctomycetales</taxon>
        <taxon>Planctomycetaceae</taxon>
        <taxon>Symmachiella</taxon>
    </lineage>
</organism>
<keyword evidence="1" id="KW-1133">Transmembrane helix</keyword>
<feature type="transmembrane region" description="Helical" evidence="1">
    <location>
        <begin position="88"/>
        <end position="105"/>
    </location>
</feature>
<keyword evidence="1" id="KW-0472">Membrane</keyword>
<proteinExistence type="predicted"/>
<accession>A0A517ZMN9</accession>
<dbReference type="Proteomes" id="UP000319383">
    <property type="component" value="Chromosome"/>
</dbReference>
<dbReference type="KEGG" id="sdyn:Mal52_22140"/>
<feature type="transmembrane region" description="Helical" evidence="1">
    <location>
        <begin position="41"/>
        <end position="61"/>
    </location>
</feature>
<feature type="transmembrane region" description="Helical" evidence="1">
    <location>
        <begin position="12"/>
        <end position="29"/>
    </location>
</feature>
<evidence type="ECO:0000313" key="3">
    <source>
        <dbReference type="Proteomes" id="UP000319383"/>
    </source>
</evidence>
<dbReference type="EMBL" id="CP036276">
    <property type="protein sequence ID" value="QDU43738.1"/>
    <property type="molecule type" value="Genomic_DNA"/>
</dbReference>
<evidence type="ECO:0008006" key="4">
    <source>
        <dbReference type="Google" id="ProtNLM"/>
    </source>
</evidence>
<protein>
    <recommendedName>
        <fullName evidence="4">DUF4149 domain-containing protein</fullName>
    </recommendedName>
</protein>
<name>A0A517ZMN9_9PLAN</name>
<evidence type="ECO:0000313" key="2">
    <source>
        <dbReference type="EMBL" id="QDU43738.1"/>
    </source>
</evidence>
<evidence type="ECO:0000256" key="1">
    <source>
        <dbReference type="SAM" id="Phobius"/>
    </source>
</evidence>
<dbReference type="AlphaFoldDB" id="A0A517ZMN9"/>
<reference evidence="2 3" key="1">
    <citation type="submission" date="2019-02" db="EMBL/GenBank/DDBJ databases">
        <title>Deep-cultivation of Planctomycetes and their phenomic and genomic characterization uncovers novel biology.</title>
        <authorList>
            <person name="Wiegand S."/>
            <person name="Jogler M."/>
            <person name="Boedeker C."/>
            <person name="Pinto D."/>
            <person name="Vollmers J."/>
            <person name="Rivas-Marin E."/>
            <person name="Kohn T."/>
            <person name="Peeters S.H."/>
            <person name="Heuer A."/>
            <person name="Rast P."/>
            <person name="Oberbeckmann S."/>
            <person name="Bunk B."/>
            <person name="Jeske O."/>
            <person name="Meyerdierks A."/>
            <person name="Storesund J.E."/>
            <person name="Kallscheuer N."/>
            <person name="Luecker S."/>
            <person name="Lage O.M."/>
            <person name="Pohl T."/>
            <person name="Merkel B.J."/>
            <person name="Hornburger P."/>
            <person name="Mueller R.-W."/>
            <person name="Bruemmer F."/>
            <person name="Labrenz M."/>
            <person name="Spormann A.M."/>
            <person name="Op den Camp H."/>
            <person name="Overmann J."/>
            <person name="Amann R."/>
            <person name="Jetten M.S.M."/>
            <person name="Mascher T."/>
            <person name="Medema M.H."/>
            <person name="Devos D.P."/>
            <person name="Kaster A.-K."/>
            <person name="Ovreas L."/>
            <person name="Rohde M."/>
            <person name="Galperin M.Y."/>
            <person name="Jogler C."/>
        </authorList>
    </citation>
    <scope>NUCLEOTIDE SEQUENCE [LARGE SCALE GENOMIC DNA]</scope>
    <source>
        <strain evidence="2 3">Mal52</strain>
    </source>
</reference>